<organism evidence="14 15">
    <name type="scientific">Arctia plantaginis</name>
    <name type="common">Wood tiger moth</name>
    <name type="synonym">Phalaena plantaginis</name>
    <dbReference type="NCBI Taxonomy" id="874455"/>
    <lineage>
        <taxon>Eukaryota</taxon>
        <taxon>Metazoa</taxon>
        <taxon>Ecdysozoa</taxon>
        <taxon>Arthropoda</taxon>
        <taxon>Hexapoda</taxon>
        <taxon>Insecta</taxon>
        <taxon>Pterygota</taxon>
        <taxon>Neoptera</taxon>
        <taxon>Endopterygota</taxon>
        <taxon>Lepidoptera</taxon>
        <taxon>Glossata</taxon>
        <taxon>Ditrysia</taxon>
        <taxon>Noctuoidea</taxon>
        <taxon>Erebidae</taxon>
        <taxon>Arctiinae</taxon>
        <taxon>Arctia</taxon>
    </lineage>
</organism>
<feature type="chain" id="PRO_5035773300" description="Peptidase M14 domain-containing protein" evidence="12">
    <location>
        <begin position="19"/>
        <end position="430"/>
    </location>
</feature>
<evidence type="ECO:0000256" key="10">
    <source>
        <dbReference type="ARBA" id="ARBA00023157"/>
    </source>
</evidence>
<dbReference type="EMBL" id="CADEBC010000587">
    <property type="protein sequence ID" value="CAB3256730.1"/>
    <property type="molecule type" value="Genomic_DNA"/>
</dbReference>
<sequence>MKSQLILLFTALLGLVAAGKHDIYARNSVHGIKLRDRSEHQLLGDLISTLDVDIWQYGEPEVRDALVMLTPANRETFLAAMDDKGVEHYVKMANVTEALEEEENRLLKSSRQSDQELIFQKYPRYAEIDEYLESIAAQYPDIVTLVNVGKSFEGRDIKYLKISTTNFTDTSKPIYFMDASMHAREWVTTPVTLYSIYRLVENLRTEDNDLLTDIDWIILPLVNPDGYEYTHTHERLWRKTRSINPTTDTCIGVDANRNFDVAFNTVGVSSDPCAMTYPGWEPFSEVETRYVRDILFEHLDRIQIYMNIHSHGNWLLFAYGDQTLPPNAAQIHQVAAATGAAIDAVKLPQAGFYRVGNSAMLLYGSSGSAQDYGQLVGVPFSYTLELPGYGYGFLVPEDYIDQINTETWLGIAVSARLSRAYYRARINANA</sequence>
<feature type="active site" description="Proton donor/acceptor" evidence="11">
    <location>
        <position position="385"/>
    </location>
</feature>
<keyword evidence="7" id="KW-0378">Hydrolase</keyword>
<evidence type="ECO:0000256" key="9">
    <source>
        <dbReference type="ARBA" id="ARBA00023049"/>
    </source>
</evidence>
<evidence type="ECO:0000256" key="3">
    <source>
        <dbReference type="ARBA" id="ARBA00022645"/>
    </source>
</evidence>
<protein>
    <recommendedName>
        <fullName evidence="13">Peptidase M14 domain-containing protein</fullName>
    </recommendedName>
</protein>
<dbReference type="FunFam" id="3.40.630.10:FF:000084">
    <property type="entry name" value="Carboxypeptidase B2"/>
    <property type="match status" value="1"/>
</dbReference>
<evidence type="ECO:0000256" key="8">
    <source>
        <dbReference type="ARBA" id="ARBA00022833"/>
    </source>
</evidence>
<dbReference type="GO" id="GO:0008270">
    <property type="term" value="F:zinc ion binding"/>
    <property type="evidence" value="ECO:0007669"/>
    <property type="project" value="InterPro"/>
</dbReference>
<evidence type="ECO:0000259" key="13">
    <source>
        <dbReference type="PROSITE" id="PS52035"/>
    </source>
</evidence>
<accession>A0A8S1BFA3</accession>
<dbReference type="Proteomes" id="UP000494106">
    <property type="component" value="Unassembled WGS sequence"/>
</dbReference>
<evidence type="ECO:0000256" key="4">
    <source>
        <dbReference type="ARBA" id="ARBA00022670"/>
    </source>
</evidence>
<dbReference type="PANTHER" id="PTHR11705">
    <property type="entry name" value="PROTEASE FAMILY M14 CARBOXYPEPTIDASE A,B"/>
    <property type="match status" value="1"/>
</dbReference>
<dbReference type="Pfam" id="PF02244">
    <property type="entry name" value="Propep_M14"/>
    <property type="match status" value="1"/>
</dbReference>
<keyword evidence="4" id="KW-0645">Protease</keyword>
<dbReference type="PROSITE" id="PS52035">
    <property type="entry name" value="PEPTIDASE_M14"/>
    <property type="match status" value="1"/>
</dbReference>
<evidence type="ECO:0000256" key="1">
    <source>
        <dbReference type="ARBA" id="ARBA00001947"/>
    </source>
</evidence>
<dbReference type="Gene3D" id="3.30.70.340">
    <property type="entry name" value="Metallocarboxypeptidase-like"/>
    <property type="match status" value="1"/>
</dbReference>
<keyword evidence="10" id="KW-1015">Disulfide bond</keyword>
<comment type="cofactor">
    <cofactor evidence="1">
        <name>Zn(2+)</name>
        <dbReference type="ChEBI" id="CHEBI:29105"/>
    </cofactor>
</comment>
<name>A0A8S1BFA3_ARCPL</name>
<dbReference type="InterPro" id="IPR003146">
    <property type="entry name" value="M14A_act_pep"/>
</dbReference>
<dbReference type="OrthoDB" id="3626597at2759"/>
<evidence type="ECO:0000256" key="2">
    <source>
        <dbReference type="ARBA" id="ARBA00005988"/>
    </source>
</evidence>
<evidence type="ECO:0000256" key="5">
    <source>
        <dbReference type="ARBA" id="ARBA00022723"/>
    </source>
</evidence>
<dbReference type="Pfam" id="PF00246">
    <property type="entry name" value="Peptidase_M14"/>
    <property type="match status" value="1"/>
</dbReference>
<evidence type="ECO:0000256" key="7">
    <source>
        <dbReference type="ARBA" id="ARBA00022801"/>
    </source>
</evidence>
<dbReference type="InterPro" id="IPR000834">
    <property type="entry name" value="Peptidase_M14"/>
</dbReference>
<dbReference type="GO" id="GO:0004181">
    <property type="term" value="F:metallocarboxypeptidase activity"/>
    <property type="evidence" value="ECO:0007669"/>
    <property type="project" value="InterPro"/>
</dbReference>
<keyword evidence="8" id="KW-0862">Zinc</keyword>
<keyword evidence="3" id="KW-0121">Carboxypeptidase</keyword>
<evidence type="ECO:0000313" key="14">
    <source>
        <dbReference type="EMBL" id="CAB3256730.1"/>
    </source>
</evidence>
<dbReference type="GO" id="GO:0006508">
    <property type="term" value="P:proteolysis"/>
    <property type="evidence" value="ECO:0007669"/>
    <property type="project" value="UniProtKB-KW"/>
</dbReference>
<evidence type="ECO:0000313" key="15">
    <source>
        <dbReference type="Proteomes" id="UP000494106"/>
    </source>
</evidence>
<dbReference type="SUPFAM" id="SSF53187">
    <property type="entry name" value="Zn-dependent exopeptidases"/>
    <property type="match status" value="1"/>
</dbReference>
<dbReference type="GO" id="GO:0005615">
    <property type="term" value="C:extracellular space"/>
    <property type="evidence" value="ECO:0007669"/>
    <property type="project" value="TreeGrafter"/>
</dbReference>
<dbReference type="SUPFAM" id="SSF54897">
    <property type="entry name" value="Protease propeptides/inhibitors"/>
    <property type="match status" value="1"/>
</dbReference>
<proteinExistence type="inferred from homology"/>
<keyword evidence="5" id="KW-0479">Metal-binding</keyword>
<dbReference type="Gene3D" id="3.40.630.10">
    <property type="entry name" value="Zn peptidases"/>
    <property type="match status" value="1"/>
</dbReference>
<keyword evidence="9" id="KW-0482">Metalloprotease</keyword>
<evidence type="ECO:0000256" key="6">
    <source>
        <dbReference type="ARBA" id="ARBA00022729"/>
    </source>
</evidence>
<evidence type="ECO:0000256" key="11">
    <source>
        <dbReference type="PROSITE-ProRule" id="PRU01379"/>
    </source>
</evidence>
<reference evidence="14 15" key="1">
    <citation type="submission" date="2020-04" db="EMBL/GenBank/DDBJ databases">
        <authorList>
            <person name="Wallbank WR R."/>
            <person name="Pardo Diaz C."/>
            <person name="Kozak K."/>
            <person name="Martin S."/>
            <person name="Jiggins C."/>
            <person name="Moest M."/>
            <person name="Warren A I."/>
            <person name="Byers J.R.P. K."/>
            <person name="Montejo-Kovacevich G."/>
            <person name="Yen C E."/>
        </authorList>
    </citation>
    <scope>NUCLEOTIDE SEQUENCE [LARGE SCALE GENOMIC DNA]</scope>
</reference>
<comment type="similarity">
    <text evidence="2 11">Belongs to the peptidase M14 family.</text>
</comment>
<dbReference type="AlphaFoldDB" id="A0A8S1BFA3"/>
<dbReference type="PANTHER" id="PTHR11705:SF140">
    <property type="entry name" value="FI02848P-RELATED"/>
    <property type="match status" value="1"/>
</dbReference>
<dbReference type="SMART" id="SM00631">
    <property type="entry name" value="Zn_pept"/>
    <property type="match status" value="1"/>
</dbReference>
<dbReference type="InterPro" id="IPR036990">
    <property type="entry name" value="M14A-like_propep"/>
</dbReference>
<gene>
    <name evidence="14" type="ORF">APLA_LOCUS15521</name>
</gene>
<evidence type="ECO:0000256" key="12">
    <source>
        <dbReference type="SAM" id="SignalP"/>
    </source>
</evidence>
<dbReference type="PRINTS" id="PR00765">
    <property type="entry name" value="CRBOXYPTASEA"/>
</dbReference>
<feature type="domain" description="Peptidase M14" evidence="13">
    <location>
        <begin position="121"/>
        <end position="418"/>
    </location>
</feature>
<keyword evidence="15" id="KW-1185">Reference proteome</keyword>
<comment type="caution">
    <text evidence="14">The sequence shown here is derived from an EMBL/GenBank/DDBJ whole genome shotgun (WGS) entry which is preliminary data.</text>
</comment>
<keyword evidence="6 12" id="KW-0732">Signal</keyword>
<feature type="signal peptide" evidence="12">
    <location>
        <begin position="1"/>
        <end position="18"/>
    </location>
</feature>